<feature type="coiled-coil region" evidence="1">
    <location>
        <begin position="428"/>
        <end position="455"/>
    </location>
</feature>
<evidence type="ECO:0000256" key="2">
    <source>
        <dbReference type="SAM" id="MobiDB-lite"/>
    </source>
</evidence>
<dbReference type="PANTHER" id="PTHR34978">
    <property type="entry name" value="POSSIBLE SENSOR-TRANSDUCER PROTEIN BLAR"/>
    <property type="match status" value="1"/>
</dbReference>
<dbReference type="AlphaFoldDB" id="A0A7L5DPY6"/>
<keyword evidence="3" id="KW-0812">Transmembrane</keyword>
<gene>
    <name evidence="5" type="ORF">HH216_09175</name>
</gene>
<dbReference type="Pfam" id="PF05569">
    <property type="entry name" value="Peptidase_M56"/>
    <property type="match status" value="1"/>
</dbReference>
<dbReference type="InterPro" id="IPR008756">
    <property type="entry name" value="Peptidase_M56"/>
</dbReference>
<keyword evidence="6" id="KW-1185">Reference proteome</keyword>
<dbReference type="InterPro" id="IPR052173">
    <property type="entry name" value="Beta-lactam_resp_regulator"/>
</dbReference>
<dbReference type="EMBL" id="CP051677">
    <property type="protein sequence ID" value="QJD78578.1"/>
    <property type="molecule type" value="Genomic_DNA"/>
</dbReference>
<keyword evidence="5" id="KW-0645">Protease</keyword>
<name>A0A7L5DPY6_9BACT</name>
<feature type="transmembrane region" description="Helical" evidence="3">
    <location>
        <begin position="51"/>
        <end position="71"/>
    </location>
</feature>
<dbReference type="GO" id="GO:0008237">
    <property type="term" value="F:metallopeptidase activity"/>
    <property type="evidence" value="ECO:0007669"/>
    <property type="project" value="UniProtKB-KW"/>
</dbReference>
<dbReference type="PANTHER" id="PTHR34978:SF3">
    <property type="entry name" value="SLR0241 PROTEIN"/>
    <property type="match status" value="1"/>
</dbReference>
<keyword evidence="3" id="KW-0472">Membrane</keyword>
<sequence>MTTIEFLNSPVVRALGWTLLHAVWQGFALVLPTAVTLYLLRRGSSNARYRLGLAVLAVQLLVSVATFAWYYQPATVASRSVPVTLTNLTIRLSAGTPSLSWSQQVLLFLDTHLSQFVCIYLAGLTLFGLRLAGGWLQLHQLRRSAVAAPLIQERTIVERLRVTLNVRARVLVRESAQVAGPLIIGALKPMLLLPVGLITGLSNRELEAVLAHELAHIKRYDYAVNLLQSIIEVLYFFHPALWWLSARVREEREHCCDDLAVQLCGDNGRALAQALARIEERRLEQTPVPTLAMAFAGRRQLLLHRVQRVLGLSTRSLVSNRSLAGLTLTTLLLISASVYAVQQPEKAQQPKPHVTVITKIDAPKPVIEAISPAISVVTASPKIRLSTNTVPAVASSNPVERPIGEVRDSIKIGNEWITIQTVDGSKIAMQDTSRLQRAQRQLEQLSNELTQIMADRQPMIDRISKEMEDLTLKNTGNQKFVQALQERQAKLAAQQATLASKQAVFAQKTVVLQAEIAKLSAQNSVKSRQLLNQKIRQQKQLEKQMDALGTQMGNLGGQMGDLGGQMADRVAPYQQRIEILADSINKLVEPTYAFTEKIAELSGIIAENANQQAEKAMEMANKALELNMNMPLELNVDARSPARRTPRKPALPKYRVHQGTIVRPVLPAAPAPVAVPPPAIEARPAAPARPATPPKAIKSRVTIPAPPAPPKE</sequence>
<accession>A0A7L5DPY6</accession>
<evidence type="ECO:0000256" key="1">
    <source>
        <dbReference type="SAM" id="Coils"/>
    </source>
</evidence>
<keyword evidence="5" id="KW-0482">Metalloprotease</keyword>
<dbReference type="CDD" id="cd07341">
    <property type="entry name" value="M56_BlaR1_MecR1_like"/>
    <property type="match status" value="1"/>
</dbReference>
<dbReference type="GO" id="GO:0006508">
    <property type="term" value="P:proteolysis"/>
    <property type="evidence" value="ECO:0007669"/>
    <property type="project" value="UniProtKB-KW"/>
</dbReference>
<dbReference type="KEGG" id="srho:HH216_09175"/>
<keyword evidence="3" id="KW-1133">Transmembrane helix</keyword>
<dbReference type="Proteomes" id="UP000501128">
    <property type="component" value="Chromosome"/>
</dbReference>
<feature type="domain" description="Peptidase M56" evidence="4">
    <location>
        <begin position="106"/>
        <end position="263"/>
    </location>
</feature>
<dbReference type="RefSeq" id="WP_169550546.1">
    <property type="nucleotide sequence ID" value="NZ_CP051677.1"/>
</dbReference>
<evidence type="ECO:0000313" key="6">
    <source>
        <dbReference type="Proteomes" id="UP000501128"/>
    </source>
</evidence>
<organism evidence="5 6">
    <name type="scientific">Spirosoma rhododendri</name>
    <dbReference type="NCBI Taxonomy" id="2728024"/>
    <lineage>
        <taxon>Bacteria</taxon>
        <taxon>Pseudomonadati</taxon>
        <taxon>Bacteroidota</taxon>
        <taxon>Cytophagia</taxon>
        <taxon>Cytophagales</taxon>
        <taxon>Cytophagaceae</taxon>
        <taxon>Spirosoma</taxon>
    </lineage>
</organism>
<feature type="transmembrane region" description="Helical" evidence="3">
    <location>
        <begin position="113"/>
        <end position="133"/>
    </location>
</feature>
<evidence type="ECO:0000313" key="5">
    <source>
        <dbReference type="EMBL" id="QJD78578.1"/>
    </source>
</evidence>
<proteinExistence type="predicted"/>
<protein>
    <submittedName>
        <fullName evidence="5">M48 family metalloprotease</fullName>
    </submittedName>
</protein>
<keyword evidence="5" id="KW-0378">Hydrolase</keyword>
<feature type="compositionally biased region" description="Low complexity" evidence="2">
    <location>
        <begin position="680"/>
        <end position="689"/>
    </location>
</feature>
<evidence type="ECO:0000259" key="4">
    <source>
        <dbReference type="Pfam" id="PF05569"/>
    </source>
</evidence>
<feature type="transmembrane region" description="Helical" evidence="3">
    <location>
        <begin position="15"/>
        <end position="39"/>
    </location>
</feature>
<feature type="transmembrane region" description="Helical" evidence="3">
    <location>
        <begin position="178"/>
        <end position="202"/>
    </location>
</feature>
<dbReference type="Gene3D" id="3.30.2010.10">
    <property type="entry name" value="Metalloproteases ('zincins'), catalytic domain"/>
    <property type="match status" value="1"/>
</dbReference>
<feature type="region of interest" description="Disordered" evidence="2">
    <location>
        <begin position="672"/>
        <end position="712"/>
    </location>
</feature>
<keyword evidence="1" id="KW-0175">Coiled coil</keyword>
<evidence type="ECO:0000256" key="3">
    <source>
        <dbReference type="SAM" id="Phobius"/>
    </source>
</evidence>
<reference evidence="5 6" key="1">
    <citation type="submission" date="2020-04" db="EMBL/GenBank/DDBJ databases">
        <title>Genome sequencing of novel species.</title>
        <authorList>
            <person name="Heo J."/>
            <person name="Kim S.-J."/>
            <person name="Kim J.-S."/>
            <person name="Hong S.-B."/>
            <person name="Kwon S.-W."/>
        </authorList>
    </citation>
    <scope>NUCLEOTIDE SEQUENCE [LARGE SCALE GENOMIC DNA]</scope>
    <source>
        <strain evidence="5 6">CJU-R4</strain>
    </source>
</reference>